<dbReference type="InterPro" id="IPR009053">
    <property type="entry name" value="Prefoldin"/>
</dbReference>
<dbReference type="OrthoDB" id="2015447at2759"/>
<proteinExistence type="inferred from homology"/>
<dbReference type="PANTHER" id="PTHR20903">
    <property type="entry name" value="PREFOLDIN SUBUNIT 1-RELATED"/>
    <property type="match status" value="1"/>
</dbReference>
<dbReference type="VEuPathDB" id="FungiDB:PV07_00845"/>
<keyword evidence="4" id="KW-1185">Reference proteome</keyword>
<dbReference type="HOGENOM" id="CLU_122140_0_1_1"/>
<dbReference type="Gene3D" id="1.10.287.370">
    <property type="match status" value="1"/>
</dbReference>
<comment type="similarity">
    <text evidence="1">Belongs to the prefoldin subunit beta family.</text>
</comment>
<dbReference type="RefSeq" id="XP_016254259.1">
    <property type="nucleotide sequence ID" value="XM_016387331.1"/>
</dbReference>
<organism evidence="3 4">
    <name type="scientific">Cladophialophora immunda</name>
    <dbReference type="NCBI Taxonomy" id="569365"/>
    <lineage>
        <taxon>Eukaryota</taxon>
        <taxon>Fungi</taxon>
        <taxon>Dikarya</taxon>
        <taxon>Ascomycota</taxon>
        <taxon>Pezizomycotina</taxon>
        <taxon>Eurotiomycetes</taxon>
        <taxon>Chaetothyriomycetidae</taxon>
        <taxon>Chaetothyriales</taxon>
        <taxon>Herpotrichiellaceae</taxon>
        <taxon>Cladophialophora</taxon>
    </lineage>
</organism>
<protein>
    <recommendedName>
        <fullName evidence="5">Prefoldin subunit 1</fullName>
    </recommendedName>
</protein>
<dbReference type="STRING" id="569365.A0A0D2CS97"/>
<dbReference type="InterPro" id="IPR002777">
    <property type="entry name" value="PFD_beta-like"/>
</dbReference>
<dbReference type="SUPFAM" id="SSF46579">
    <property type="entry name" value="Prefoldin"/>
    <property type="match status" value="1"/>
</dbReference>
<evidence type="ECO:0000313" key="3">
    <source>
        <dbReference type="EMBL" id="KIW34043.1"/>
    </source>
</evidence>
<evidence type="ECO:0008006" key="5">
    <source>
        <dbReference type="Google" id="ProtNLM"/>
    </source>
</evidence>
<dbReference type="Pfam" id="PF01920">
    <property type="entry name" value="Prefoldin_2"/>
    <property type="match status" value="1"/>
</dbReference>
<sequence>MAIPNAALQKLLQEVETQAVLSQQKITQTQAELSAKRRDARLNQLTSNELKSLSPDTNVYEGVGKMFIAVPSTTLNKRLASEAAALSKDITELEKKLHYQETTYKNSRQHIEKILQTGGGRS</sequence>
<keyword evidence="2" id="KW-0143">Chaperone</keyword>
<name>A0A0D2CS97_9EURO</name>
<dbReference type="GO" id="GO:0005737">
    <property type="term" value="C:cytoplasm"/>
    <property type="evidence" value="ECO:0007669"/>
    <property type="project" value="TreeGrafter"/>
</dbReference>
<dbReference type="GO" id="GO:0051082">
    <property type="term" value="F:unfolded protein binding"/>
    <property type="evidence" value="ECO:0007669"/>
    <property type="project" value="InterPro"/>
</dbReference>
<dbReference type="GO" id="GO:0044183">
    <property type="term" value="F:protein folding chaperone"/>
    <property type="evidence" value="ECO:0007669"/>
    <property type="project" value="TreeGrafter"/>
</dbReference>
<evidence type="ECO:0000256" key="1">
    <source>
        <dbReference type="ARBA" id="ARBA00008045"/>
    </source>
</evidence>
<accession>A0A0D2CS97</accession>
<dbReference type="PANTHER" id="PTHR20903:SF0">
    <property type="entry name" value="PREFOLDIN SUBUNIT 1"/>
    <property type="match status" value="1"/>
</dbReference>
<dbReference type="AlphaFoldDB" id="A0A0D2CS97"/>
<evidence type="ECO:0000313" key="4">
    <source>
        <dbReference type="Proteomes" id="UP000054466"/>
    </source>
</evidence>
<dbReference type="GeneID" id="27340039"/>
<evidence type="ECO:0000256" key="2">
    <source>
        <dbReference type="ARBA" id="ARBA00023186"/>
    </source>
</evidence>
<reference evidence="3 4" key="1">
    <citation type="submission" date="2015-01" db="EMBL/GenBank/DDBJ databases">
        <title>The Genome Sequence of Cladophialophora immunda CBS83496.</title>
        <authorList>
            <consortium name="The Broad Institute Genomics Platform"/>
            <person name="Cuomo C."/>
            <person name="de Hoog S."/>
            <person name="Gorbushina A."/>
            <person name="Stielow B."/>
            <person name="Teixiera M."/>
            <person name="Abouelleil A."/>
            <person name="Chapman S.B."/>
            <person name="Priest M."/>
            <person name="Young S.K."/>
            <person name="Wortman J."/>
            <person name="Nusbaum C."/>
            <person name="Birren B."/>
        </authorList>
    </citation>
    <scope>NUCLEOTIDE SEQUENCE [LARGE SCALE GENOMIC DNA]</scope>
    <source>
        <strain evidence="3 4">CBS 83496</strain>
    </source>
</reference>
<gene>
    <name evidence="3" type="ORF">PV07_00845</name>
</gene>
<dbReference type="Proteomes" id="UP000054466">
    <property type="component" value="Unassembled WGS sequence"/>
</dbReference>
<dbReference type="GO" id="GO:0016272">
    <property type="term" value="C:prefoldin complex"/>
    <property type="evidence" value="ECO:0007669"/>
    <property type="project" value="InterPro"/>
</dbReference>
<dbReference type="EMBL" id="KN847040">
    <property type="protein sequence ID" value="KIW34043.1"/>
    <property type="molecule type" value="Genomic_DNA"/>
</dbReference>